<gene>
    <name evidence="1" type="ORF">DC345_30185</name>
</gene>
<name>A0A329QEQ2_9BACL</name>
<dbReference type="AlphaFoldDB" id="A0A329QEQ2"/>
<organism evidence="1 2">
    <name type="scientific">Paenibacillus taichungensis</name>
    <dbReference type="NCBI Taxonomy" id="484184"/>
    <lineage>
        <taxon>Bacteria</taxon>
        <taxon>Bacillati</taxon>
        <taxon>Bacillota</taxon>
        <taxon>Bacilli</taxon>
        <taxon>Bacillales</taxon>
        <taxon>Paenibacillaceae</taxon>
        <taxon>Paenibacillus</taxon>
    </lineage>
</organism>
<sequence>MLIGMKVYYDVNSGNVIVITPEYAGPVVETTKEQDFKLYKALEELVPESVDMIQLGYGQYNLDRFEGREIVRIDLETLEPLFKNPVKEDEEPKPPTFSLESQINDLKEKLAESDARNEKLAEENTLNQLALMELHAMLLSTLPDAGNAE</sequence>
<reference evidence="1 2" key="1">
    <citation type="submission" date="2018-04" db="EMBL/GenBank/DDBJ databases">
        <title>Paenibacillus taichungensis Genome sequencing and assembly.</title>
        <authorList>
            <person name="Xu J."/>
            <person name="Rensing C."/>
            <person name="Mazhar H.S."/>
        </authorList>
    </citation>
    <scope>NUCLEOTIDE SEQUENCE [LARGE SCALE GENOMIC DNA]</scope>
    <source>
        <strain evidence="1 2">NC1</strain>
    </source>
</reference>
<dbReference type="Proteomes" id="UP000250642">
    <property type="component" value="Unassembled WGS sequence"/>
</dbReference>
<evidence type="ECO:0000313" key="2">
    <source>
        <dbReference type="Proteomes" id="UP000250642"/>
    </source>
</evidence>
<comment type="caution">
    <text evidence="1">The sequence shown here is derived from an EMBL/GenBank/DDBJ whole genome shotgun (WGS) entry which is preliminary data.</text>
</comment>
<accession>A0A329QEQ2</accession>
<proteinExistence type="predicted"/>
<evidence type="ECO:0000313" key="1">
    <source>
        <dbReference type="EMBL" id="RAW09732.1"/>
    </source>
</evidence>
<dbReference type="EMBL" id="QEVW01000033">
    <property type="protein sequence ID" value="RAW09732.1"/>
    <property type="molecule type" value="Genomic_DNA"/>
</dbReference>
<protein>
    <submittedName>
        <fullName evidence="1">Uncharacterized protein</fullName>
    </submittedName>
</protein>